<sequence>MSKVLNCQPGELLESEPDIVMAENFLS</sequence>
<dbReference type="Proteomes" id="UP000658514">
    <property type="component" value="Unassembled WGS sequence"/>
</dbReference>
<evidence type="ECO:0000313" key="1">
    <source>
        <dbReference type="EMBL" id="MBD2198586.1"/>
    </source>
</evidence>
<protein>
    <submittedName>
        <fullName evidence="1">Uncharacterized protein</fullName>
    </submittedName>
</protein>
<reference evidence="1 2" key="1">
    <citation type="journal article" date="2020" name="ISME J.">
        <title>Comparative genomics reveals insights into cyanobacterial evolution and habitat adaptation.</title>
        <authorList>
            <person name="Chen M.Y."/>
            <person name="Teng W.K."/>
            <person name="Zhao L."/>
            <person name="Hu C.X."/>
            <person name="Zhou Y.K."/>
            <person name="Han B.P."/>
            <person name="Song L.R."/>
            <person name="Shu W.S."/>
        </authorList>
    </citation>
    <scope>NUCLEOTIDE SEQUENCE [LARGE SCALE GENOMIC DNA]</scope>
    <source>
        <strain evidence="1 2">FACHB-288</strain>
    </source>
</reference>
<accession>A0ABR8AF60</accession>
<evidence type="ECO:0000313" key="2">
    <source>
        <dbReference type="Proteomes" id="UP000658514"/>
    </source>
</evidence>
<comment type="caution">
    <text evidence="1">The sequence shown here is derived from an EMBL/GenBank/DDBJ whole genome shotgun (WGS) entry which is preliminary data.</text>
</comment>
<keyword evidence="2" id="KW-1185">Reference proteome</keyword>
<name>A0ABR8AF60_9CYAN</name>
<organism evidence="1 2">
    <name type="scientific">Calothrix parietina FACHB-288</name>
    <dbReference type="NCBI Taxonomy" id="2692896"/>
    <lineage>
        <taxon>Bacteria</taxon>
        <taxon>Bacillati</taxon>
        <taxon>Cyanobacteriota</taxon>
        <taxon>Cyanophyceae</taxon>
        <taxon>Nostocales</taxon>
        <taxon>Calotrichaceae</taxon>
        <taxon>Calothrix</taxon>
    </lineage>
</organism>
<dbReference type="EMBL" id="JACJQH010000043">
    <property type="protein sequence ID" value="MBD2198586.1"/>
    <property type="molecule type" value="Genomic_DNA"/>
</dbReference>
<gene>
    <name evidence="1" type="ORF">H6G24_24375</name>
</gene>
<proteinExistence type="predicted"/>